<protein>
    <recommendedName>
        <fullName evidence="6">C2H2-type domain-containing protein</fullName>
    </recommendedName>
</protein>
<proteinExistence type="predicted"/>
<keyword evidence="4" id="KW-0862">Zinc</keyword>
<dbReference type="EMBL" id="AJWK01030986">
    <property type="status" value="NOT_ANNOTATED_CDS"/>
    <property type="molecule type" value="Genomic_DNA"/>
</dbReference>
<feature type="domain" description="C2H2-type" evidence="6">
    <location>
        <begin position="47"/>
        <end position="75"/>
    </location>
</feature>
<dbReference type="EMBL" id="AJWK01030988">
    <property type="status" value="NOT_ANNOTATED_CDS"/>
    <property type="molecule type" value="Genomic_DNA"/>
</dbReference>
<name>A0A1B0GKU2_LUTLO</name>
<evidence type="ECO:0000313" key="8">
    <source>
        <dbReference type="EnsemblMetazoa" id="LLOJ009079-PA"/>
    </source>
</evidence>
<evidence type="ECO:0000256" key="3">
    <source>
        <dbReference type="ARBA" id="ARBA00022771"/>
    </source>
</evidence>
<dbReference type="EnsemblMetazoa" id="LLOJ009079-RA">
    <property type="protein sequence ID" value="LLOJ009079-PA"/>
    <property type="gene ID" value="LLOJ009079"/>
</dbReference>
<accession>A0A1B0GKU2</accession>
<keyword evidence="3 5" id="KW-0863">Zinc-finger</keyword>
<dbReference type="AlphaFoldDB" id="A0A1B0GKU2"/>
<dbReference type="PROSITE" id="PS00028">
    <property type="entry name" value="ZINC_FINGER_C2H2_1"/>
    <property type="match status" value="5"/>
</dbReference>
<evidence type="ECO:0000256" key="2">
    <source>
        <dbReference type="ARBA" id="ARBA00022737"/>
    </source>
</evidence>
<evidence type="ECO:0000259" key="6">
    <source>
        <dbReference type="PROSITE" id="PS50157"/>
    </source>
</evidence>
<evidence type="ECO:0000313" key="7">
    <source>
        <dbReference type="EMBL" id="MBC1178872.1"/>
    </source>
</evidence>
<dbReference type="PANTHER" id="PTHR24409">
    <property type="entry name" value="ZINC FINGER PROTEIN 142"/>
    <property type="match status" value="1"/>
</dbReference>
<reference evidence="8" key="3">
    <citation type="submission" date="2020-05" db="UniProtKB">
        <authorList>
            <consortium name="EnsemblMetazoa"/>
        </authorList>
    </citation>
    <scope>IDENTIFICATION</scope>
    <source>
        <strain evidence="8">Jacobina</strain>
    </source>
</reference>
<dbReference type="PANTHER" id="PTHR24409:SF295">
    <property type="entry name" value="AZ2-RELATED"/>
    <property type="match status" value="1"/>
</dbReference>
<dbReference type="VEuPathDB" id="VectorBase:LLOJ009079"/>
<feature type="domain" description="C2H2-type" evidence="6">
    <location>
        <begin position="176"/>
        <end position="204"/>
    </location>
</feature>
<keyword evidence="1" id="KW-0479">Metal-binding</keyword>
<sequence>MKKIDPKYRELNHLFDIIDNPDEDTELVVPTEEDINSQEFPSTQKGYLCRICFSTFTSFTLLNDHTTTTHFTEPKFHCRICMHSVAAESDLNEHLVEAHASDSFTNCPYCQKNFTVFSIEFERHLRNHNLYQNQVSRYGFRNTHRMFYICPNCWMLFWHREQYTQHMTFHSLPEGNDCELCGRKCGTEMELKSHMEKVHKSTKGQKRVALPCLPSSTRMKAEGQVGSITSCPYCNMKISHTMSFDSHLRFFHRGIPAKIPNGQIRCTVCKKVFSDLKALLGHVKYYEVNGNTHGRPKGKQTFTKCSACSKTSKPHLVALKNTKVTAKTKCTCGLKKK</sequence>
<dbReference type="GO" id="GO:0005634">
    <property type="term" value="C:nucleus"/>
    <property type="evidence" value="ECO:0007669"/>
    <property type="project" value="TreeGrafter"/>
</dbReference>
<organism evidence="8 9">
    <name type="scientific">Lutzomyia longipalpis</name>
    <name type="common">Sand fly</name>
    <dbReference type="NCBI Taxonomy" id="7200"/>
    <lineage>
        <taxon>Eukaryota</taxon>
        <taxon>Metazoa</taxon>
        <taxon>Ecdysozoa</taxon>
        <taxon>Arthropoda</taxon>
        <taxon>Hexapoda</taxon>
        <taxon>Insecta</taxon>
        <taxon>Pterygota</taxon>
        <taxon>Neoptera</taxon>
        <taxon>Endopterygota</taxon>
        <taxon>Diptera</taxon>
        <taxon>Nematocera</taxon>
        <taxon>Psychodoidea</taxon>
        <taxon>Psychodidae</taxon>
        <taxon>Lutzomyia</taxon>
        <taxon>Lutzomyia</taxon>
    </lineage>
</organism>
<dbReference type="GO" id="GO:0000977">
    <property type="term" value="F:RNA polymerase II transcription regulatory region sequence-specific DNA binding"/>
    <property type="evidence" value="ECO:0007669"/>
    <property type="project" value="TreeGrafter"/>
</dbReference>
<dbReference type="EMBL" id="GITU01010169">
    <property type="protein sequence ID" value="MBC1178872.1"/>
    <property type="molecule type" value="Transcribed_RNA"/>
</dbReference>
<dbReference type="GO" id="GO:0000981">
    <property type="term" value="F:DNA-binding transcription factor activity, RNA polymerase II-specific"/>
    <property type="evidence" value="ECO:0007669"/>
    <property type="project" value="TreeGrafter"/>
</dbReference>
<dbReference type="EMBL" id="AJWK01030987">
    <property type="status" value="NOT_ANNOTATED_CDS"/>
    <property type="molecule type" value="Genomic_DNA"/>
</dbReference>
<dbReference type="GO" id="GO:0008270">
    <property type="term" value="F:zinc ion binding"/>
    <property type="evidence" value="ECO:0007669"/>
    <property type="project" value="UniProtKB-KW"/>
</dbReference>
<evidence type="ECO:0000256" key="1">
    <source>
        <dbReference type="ARBA" id="ARBA00022723"/>
    </source>
</evidence>
<reference evidence="7" key="2">
    <citation type="journal article" date="2020" name="BMC">
        <title>Leishmania infection induces a limited differential gene expression in the sand fly midgut.</title>
        <authorList>
            <person name="Coutinho-Abreu I.V."/>
            <person name="Serafim T.D."/>
            <person name="Meneses C."/>
            <person name="Kamhawi S."/>
            <person name="Oliveira F."/>
            <person name="Valenzuela J.G."/>
        </authorList>
    </citation>
    <scope>NUCLEOTIDE SEQUENCE</scope>
    <source>
        <strain evidence="7">Jacobina</strain>
        <tissue evidence="7">Midgut</tissue>
    </source>
</reference>
<evidence type="ECO:0000313" key="9">
    <source>
        <dbReference type="Proteomes" id="UP000092461"/>
    </source>
</evidence>
<dbReference type="Proteomes" id="UP000092461">
    <property type="component" value="Unassembled WGS sequence"/>
</dbReference>
<dbReference type="VEuPathDB" id="VectorBase:LLONM1_008137"/>
<dbReference type="SMART" id="SM00355">
    <property type="entry name" value="ZnF_C2H2"/>
    <property type="match status" value="7"/>
</dbReference>
<evidence type="ECO:0000256" key="4">
    <source>
        <dbReference type="ARBA" id="ARBA00022833"/>
    </source>
</evidence>
<dbReference type="Gene3D" id="3.30.160.60">
    <property type="entry name" value="Classic Zinc Finger"/>
    <property type="match status" value="3"/>
</dbReference>
<dbReference type="PROSITE" id="PS50157">
    <property type="entry name" value="ZINC_FINGER_C2H2_2"/>
    <property type="match status" value="2"/>
</dbReference>
<evidence type="ECO:0000256" key="5">
    <source>
        <dbReference type="PROSITE-ProRule" id="PRU00042"/>
    </source>
</evidence>
<dbReference type="InterPro" id="IPR013087">
    <property type="entry name" value="Znf_C2H2_type"/>
</dbReference>
<keyword evidence="2" id="KW-0677">Repeat</keyword>
<keyword evidence="9" id="KW-1185">Reference proteome</keyword>
<reference evidence="9" key="1">
    <citation type="submission" date="2012-05" db="EMBL/GenBank/DDBJ databases">
        <title>Whole Genome Assembly of Lutzomyia longipalpis.</title>
        <authorList>
            <person name="Richards S."/>
            <person name="Qu C."/>
            <person name="Dillon R."/>
            <person name="Worley K."/>
            <person name="Scherer S."/>
            <person name="Batterton M."/>
            <person name="Taylor A."/>
            <person name="Hawes A."/>
            <person name="Hernandez B."/>
            <person name="Kovar C."/>
            <person name="Mandapat C."/>
            <person name="Pham C."/>
            <person name="Qu C."/>
            <person name="Jing C."/>
            <person name="Bess C."/>
            <person name="Bandaranaike D."/>
            <person name="Ngo D."/>
            <person name="Ongeri F."/>
            <person name="Arias F."/>
            <person name="Lara F."/>
            <person name="Weissenberger G."/>
            <person name="Kamau G."/>
            <person name="Han H."/>
            <person name="Shen H."/>
            <person name="Dinh H."/>
            <person name="Khalil I."/>
            <person name="Jones J."/>
            <person name="Shafer J."/>
            <person name="Jayaseelan J."/>
            <person name="Quiroz J."/>
            <person name="Blankenburg K."/>
            <person name="Nguyen L."/>
            <person name="Jackson L."/>
            <person name="Francisco L."/>
            <person name="Tang L.-Y."/>
            <person name="Pu L.-L."/>
            <person name="Perales L."/>
            <person name="Lorensuhewa L."/>
            <person name="Munidasa M."/>
            <person name="Coyle M."/>
            <person name="Taylor M."/>
            <person name="Puazo M."/>
            <person name="Firestine M."/>
            <person name="Scheel M."/>
            <person name="Javaid M."/>
            <person name="Wang M."/>
            <person name="Li M."/>
            <person name="Tabassum N."/>
            <person name="Saada N."/>
            <person name="Osuji N."/>
            <person name="Aqrawi P."/>
            <person name="Fu Q."/>
            <person name="Thornton R."/>
            <person name="Raj R."/>
            <person name="Goodspeed R."/>
            <person name="Mata R."/>
            <person name="Najjar R."/>
            <person name="Gubbala S."/>
            <person name="Lee S."/>
            <person name="Denson S."/>
            <person name="Patil S."/>
            <person name="Macmil S."/>
            <person name="Qi S."/>
            <person name="Matskevitch T."/>
            <person name="Palculict T."/>
            <person name="Mathew T."/>
            <person name="Vee V."/>
            <person name="Velamala V."/>
            <person name="Korchina V."/>
            <person name="Cai W."/>
            <person name="Liu W."/>
            <person name="Dai W."/>
            <person name="Zou X."/>
            <person name="Zhu Y."/>
            <person name="Zhang Y."/>
            <person name="Wu Y.-Q."/>
            <person name="Xin Y."/>
            <person name="Nazarath L."/>
            <person name="Kovar C."/>
            <person name="Han Y."/>
            <person name="Muzny D."/>
            <person name="Gibbs R."/>
        </authorList>
    </citation>
    <scope>NUCLEOTIDE SEQUENCE [LARGE SCALE GENOMIC DNA]</scope>
    <source>
        <strain evidence="9">Jacobina</strain>
    </source>
</reference>